<dbReference type="GO" id="GO:0071555">
    <property type="term" value="P:cell wall organization"/>
    <property type="evidence" value="ECO:0007669"/>
    <property type="project" value="UniProtKB-KW"/>
</dbReference>
<evidence type="ECO:0000256" key="6">
    <source>
        <dbReference type="SAM" id="MobiDB-lite"/>
    </source>
</evidence>
<protein>
    <recommendedName>
        <fullName evidence="4">Endolytic peptidoglycan transglycosylase RlpA</fullName>
        <ecNumber evidence="4">4.2.2.-</ecNumber>
    </recommendedName>
</protein>
<feature type="region of interest" description="Disordered" evidence="6">
    <location>
        <begin position="26"/>
        <end position="59"/>
    </location>
</feature>
<dbReference type="HAMAP" id="MF_02071">
    <property type="entry name" value="RlpA"/>
    <property type="match status" value="1"/>
</dbReference>
<evidence type="ECO:0000259" key="7">
    <source>
        <dbReference type="PROSITE" id="PS51724"/>
    </source>
</evidence>
<keyword evidence="4" id="KW-1003">Cell membrane</keyword>
<dbReference type="InterPro" id="IPR009009">
    <property type="entry name" value="RlpA-like_DPBB"/>
</dbReference>
<proteinExistence type="inferred from homology"/>
<dbReference type="KEGG" id="fbl:Fbal_0816"/>
<dbReference type="InterPro" id="IPR036908">
    <property type="entry name" value="RlpA-like_sf"/>
</dbReference>
<keyword evidence="9" id="KW-1185">Reference proteome</keyword>
<dbReference type="EMBL" id="CP002209">
    <property type="protein sequence ID" value="ADN75025.1"/>
    <property type="molecule type" value="Genomic_DNA"/>
</dbReference>
<keyword evidence="3 4" id="KW-0961">Cell wall biogenesis/degradation</keyword>
<dbReference type="RefSeq" id="WP_013344331.1">
    <property type="nucleotide sequence ID" value="NC_014541.1"/>
</dbReference>
<dbReference type="PANTHER" id="PTHR34183:SF1">
    <property type="entry name" value="ENDOLYTIC PEPTIDOGLYCAN TRANSGLYCOSYLASE RLPA"/>
    <property type="match status" value="1"/>
</dbReference>
<dbReference type="EC" id="4.2.2.-" evidence="4"/>
<dbReference type="CDD" id="cd22268">
    <property type="entry name" value="DPBB_RlpA-like"/>
    <property type="match status" value="1"/>
</dbReference>
<keyword evidence="4" id="KW-0472">Membrane</keyword>
<dbReference type="GO" id="GO:0009279">
    <property type="term" value="C:cell outer membrane"/>
    <property type="evidence" value="ECO:0007669"/>
    <property type="project" value="TreeGrafter"/>
</dbReference>
<dbReference type="AlphaFoldDB" id="E1SSW9"/>
<dbReference type="SUPFAM" id="SSF50685">
    <property type="entry name" value="Barwin-like endoglucanases"/>
    <property type="match status" value="1"/>
</dbReference>
<evidence type="ECO:0000256" key="2">
    <source>
        <dbReference type="ARBA" id="ARBA00023239"/>
    </source>
</evidence>
<dbReference type="PROSITE" id="PS51724">
    <property type="entry name" value="SPOR"/>
    <property type="match status" value="1"/>
</dbReference>
<dbReference type="GO" id="GO:0005886">
    <property type="term" value="C:plasma membrane"/>
    <property type="evidence" value="ECO:0007669"/>
    <property type="project" value="UniProtKB-SubCell"/>
</dbReference>
<evidence type="ECO:0000256" key="3">
    <source>
        <dbReference type="ARBA" id="ARBA00023316"/>
    </source>
</evidence>
<dbReference type="Proteomes" id="UP000006683">
    <property type="component" value="Chromosome"/>
</dbReference>
<dbReference type="GO" id="GO:0000270">
    <property type="term" value="P:peptidoglycan metabolic process"/>
    <property type="evidence" value="ECO:0007669"/>
    <property type="project" value="UniProtKB-UniRule"/>
</dbReference>
<dbReference type="Gene3D" id="2.40.40.10">
    <property type="entry name" value="RlpA-like domain"/>
    <property type="match status" value="1"/>
</dbReference>
<dbReference type="SUPFAM" id="SSF110997">
    <property type="entry name" value="Sporulation related repeat"/>
    <property type="match status" value="1"/>
</dbReference>
<dbReference type="PANTHER" id="PTHR34183">
    <property type="entry name" value="ENDOLYTIC PEPTIDOGLYCAN TRANSGLYCOSYLASE RLPA"/>
    <property type="match status" value="1"/>
</dbReference>
<comment type="similarity">
    <text evidence="4 5">Belongs to the RlpA family.</text>
</comment>
<dbReference type="STRING" id="550540.Fbal_0816"/>
<comment type="subcellular location">
    <subcellularLocation>
        <location evidence="4">Cell membrane</location>
        <topology evidence="4">Lipid-anchor</topology>
    </subcellularLocation>
</comment>
<dbReference type="HOGENOM" id="CLU_042923_3_4_6"/>
<organism evidence="8 9">
    <name type="scientific">Ferrimonas balearica (strain DSM 9799 / CCM 4581 / KCTC 23876 / PAT)</name>
    <dbReference type="NCBI Taxonomy" id="550540"/>
    <lineage>
        <taxon>Bacteria</taxon>
        <taxon>Pseudomonadati</taxon>
        <taxon>Pseudomonadota</taxon>
        <taxon>Gammaproteobacteria</taxon>
        <taxon>Alteromonadales</taxon>
        <taxon>Ferrimonadaceae</taxon>
        <taxon>Ferrimonas</taxon>
    </lineage>
</organism>
<evidence type="ECO:0000313" key="9">
    <source>
        <dbReference type="Proteomes" id="UP000006683"/>
    </source>
</evidence>
<dbReference type="GeneID" id="67181058"/>
<dbReference type="eggNOG" id="COG0797">
    <property type="taxonomic scope" value="Bacteria"/>
</dbReference>
<keyword evidence="4" id="KW-0564">Palmitate</keyword>
<comment type="function">
    <text evidence="4">Lytic transglycosylase with a strong preference for naked glycan strands that lack stem peptides.</text>
</comment>
<dbReference type="OrthoDB" id="9779128at2"/>
<keyword evidence="1" id="KW-0732">Signal</keyword>
<dbReference type="InterPro" id="IPR034718">
    <property type="entry name" value="RlpA"/>
</dbReference>
<evidence type="ECO:0000313" key="8">
    <source>
        <dbReference type="EMBL" id="ADN75025.1"/>
    </source>
</evidence>
<dbReference type="Gene3D" id="3.30.70.1070">
    <property type="entry name" value="Sporulation related repeat"/>
    <property type="match status" value="1"/>
</dbReference>
<evidence type="ECO:0000256" key="5">
    <source>
        <dbReference type="RuleBase" id="RU003495"/>
    </source>
</evidence>
<name>E1SSW9_FERBD</name>
<evidence type="ECO:0000256" key="1">
    <source>
        <dbReference type="ARBA" id="ARBA00022729"/>
    </source>
</evidence>
<feature type="domain" description="SPOR" evidence="7">
    <location>
        <begin position="184"/>
        <end position="260"/>
    </location>
</feature>
<dbReference type="NCBIfam" id="TIGR00413">
    <property type="entry name" value="rlpA"/>
    <property type="match status" value="1"/>
</dbReference>
<gene>
    <name evidence="4" type="primary">rlpA</name>
    <name evidence="8" type="ordered locus">Fbal_0816</name>
</gene>
<reference evidence="8 9" key="1">
    <citation type="journal article" date="2010" name="Stand. Genomic Sci.">
        <title>Complete genome sequence of Ferrimonas balearica type strain (PAT).</title>
        <authorList>
            <person name="Nolan M."/>
            <person name="Sikorski J."/>
            <person name="Davenport K."/>
            <person name="Lucas S."/>
            <person name="Glavina Del Rio T."/>
            <person name="Tice H."/>
            <person name="Cheng J."/>
            <person name="Goodwin L."/>
            <person name="Pitluck S."/>
            <person name="Liolios K."/>
            <person name="Ivanova N."/>
            <person name="Mavromatis K."/>
            <person name="Ovchinnikova G."/>
            <person name="Pati A."/>
            <person name="Chen A."/>
            <person name="Palaniappan K."/>
            <person name="Land M."/>
            <person name="Hauser L."/>
            <person name="Chang Y."/>
            <person name="Jeffries C."/>
            <person name="Tapia R."/>
            <person name="Brettin T."/>
            <person name="Detter J."/>
            <person name="Han C."/>
            <person name="Yasawong M."/>
            <person name="Rohde M."/>
            <person name="Tindall B."/>
            <person name="Goker M."/>
            <person name="Woyke T."/>
            <person name="Bristow J."/>
            <person name="Eisen J."/>
            <person name="Markowitz V."/>
            <person name="Hugenholtz P."/>
            <person name="Kyrpides N."/>
            <person name="Klenk H."/>
            <person name="Lapidus A."/>
        </authorList>
    </citation>
    <scope>NUCLEOTIDE SEQUENCE [LARGE SCALE GENOMIC DNA]</scope>
    <source>
        <strain evidence="9">DSM 9799 / CCM 4581 / KCTC 23876 / PAT</strain>
    </source>
</reference>
<dbReference type="InterPro" id="IPR036680">
    <property type="entry name" value="SPOR-like_sf"/>
</dbReference>
<dbReference type="Pfam" id="PF05036">
    <property type="entry name" value="SPOR"/>
    <property type="match status" value="1"/>
</dbReference>
<dbReference type="InterPro" id="IPR012997">
    <property type="entry name" value="RplA"/>
</dbReference>
<evidence type="ECO:0000256" key="4">
    <source>
        <dbReference type="HAMAP-Rule" id="MF_02071"/>
    </source>
</evidence>
<dbReference type="PROSITE" id="PS51257">
    <property type="entry name" value="PROKAR_LIPOPROTEIN"/>
    <property type="match status" value="1"/>
</dbReference>
<keyword evidence="2 4" id="KW-0456">Lyase</keyword>
<dbReference type="Pfam" id="PF03330">
    <property type="entry name" value="DPBB_1"/>
    <property type="match status" value="1"/>
</dbReference>
<dbReference type="GO" id="GO:0042834">
    <property type="term" value="F:peptidoglycan binding"/>
    <property type="evidence" value="ECO:0007669"/>
    <property type="project" value="InterPro"/>
</dbReference>
<dbReference type="FunFam" id="2.40.40.10:FF:000003">
    <property type="entry name" value="Endolytic peptidoglycan transglycosylase RlpA"/>
    <property type="match status" value="1"/>
</dbReference>
<dbReference type="InterPro" id="IPR007730">
    <property type="entry name" value="SPOR-like_dom"/>
</dbReference>
<keyword evidence="4 8" id="KW-0449">Lipoprotein</keyword>
<sequence length="264" mass="28915">MIKPGRLASLVLAVWLAGCSSSPDDRYQMAQDKAPDGAPDLNQLEPPVPRYEPKSRGGNRDYEVWGKSYQVLPSAEGYVEEGNASWYGAKFHGHLTSNGETYDMFSFSAAHRSLPLPTYAKVTNLSNGKSLVVRINDRGPFHSDRIIDLSYAAAWHLDILKSGTAPVRVEAYHFDGPNSPLPPLVGQPQLFIQLVASGDQSALNRLKPALEKQLGQPVRIETSGQLHKLQLGPLTDAATAERLLTELRAGEYPQAFKVVEPQAN</sequence>
<dbReference type="GO" id="GO:0008932">
    <property type="term" value="F:lytic endotransglycosylase activity"/>
    <property type="evidence" value="ECO:0007669"/>
    <property type="project" value="UniProtKB-UniRule"/>
</dbReference>
<accession>E1SSW9</accession>